<evidence type="ECO:0008006" key="6">
    <source>
        <dbReference type="Google" id="ProtNLM"/>
    </source>
</evidence>
<keyword evidence="1" id="KW-0378">Hydrolase</keyword>
<keyword evidence="3" id="KW-0732">Signal</keyword>
<name>A0A8H3IF52_9LECA</name>
<dbReference type="InterPro" id="IPR029058">
    <property type="entry name" value="AB_hydrolase_fold"/>
</dbReference>
<keyword evidence="5" id="KW-1185">Reference proteome</keyword>
<dbReference type="Pfam" id="PF01083">
    <property type="entry name" value="Cutinase"/>
    <property type="match status" value="1"/>
</dbReference>
<dbReference type="Proteomes" id="UP000664169">
    <property type="component" value="Unassembled WGS sequence"/>
</dbReference>
<evidence type="ECO:0000256" key="1">
    <source>
        <dbReference type="ARBA" id="ARBA00022801"/>
    </source>
</evidence>
<dbReference type="PANTHER" id="PTHR33630">
    <property type="entry name" value="CUTINASE RV1984C-RELATED-RELATED"/>
    <property type="match status" value="1"/>
</dbReference>
<sequence>MRSILSLLSLAPLALAAPLLESRQGCPSGVHIIAARGSTEAPGEGKLQELSDDIGAQIPGSTNEAVIYPATLLPYESSEETGVTDMTQLITNFVAKCPSAQIILTGFSQGAQIVGDVLGGGSFTGTAPLPEQYRQNILAAILFGDPSFIPGKSYDMGNATHHGLFPRENTAQLDTYSAQIGSWCMDGDPVCAEGLHLSHHTSEVETFQSAALSFALGKAQAFGFQTQQNFQRRYEKWD</sequence>
<dbReference type="SUPFAM" id="SSF53474">
    <property type="entry name" value="alpha/beta-Hydrolases"/>
    <property type="match status" value="1"/>
</dbReference>
<dbReference type="InterPro" id="IPR000675">
    <property type="entry name" value="Cutinase/axe"/>
</dbReference>
<protein>
    <recommendedName>
        <fullName evidence="6">Cutinase</fullName>
    </recommendedName>
</protein>
<evidence type="ECO:0000313" key="4">
    <source>
        <dbReference type="EMBL" id="CAF9918505.1"/>
    </source>
</evidence>
<keyword evidence="2" id="KW-1015">Disulfide bond</keyword>
<reference evidence="4" key="1">
    <citation type="submission" date="2021-03" db="EMBL/GenBank/DDBJ databases">
        <authorList>
            <person name="Tagirdzhanova G."/>
        </authorList>
    </citation>
    <scope>NUCLEOTIDE SEQUENCE</scope>
</reference>
<comment type="caution">
    <text evidence="4">The sequence shown here is derived from an EMBL/GenBank/DDBJ whole genome shotgun (WGS) entry which is preliminary data.</text>
</comment>
<dbReference type="Gene3D" id="3.40.50.1820">
    <property type="entry name" value="alpha/beta hydrolase"/>
    <property type="match status" value="1"/>
</dbReference>
<dbReference type="AlphaFoldDB" id="A0A8H3IF52"/>
<dbReference type="SMART" id="SM01110">
    <property type="entry name" value="Cutinase"/>
    <property type="match status" value="1"/>
</dbReference>
<evidence type="ECO:0000313" key="5">
    <source>
        <dbReference type="Proteomes" id="UP000664169"/>
    </source>
</evidence>
<evidence type="ECO:0000256" key="2">
    <source>
        <dbReference type="ARBA" id="ARBA00023157"/>
    </source>
</evidence>
<dbReference type="OrthoDB" id="2586582at2759"/>
<feature type="chain" id="PRO_5034677992" description="Cutinase" evidence="3">
    <location>
        <begin position="17"/>
        <end position="238"/>
    </location>
</feature>
<evidence type="ECO:0000256" key="3">
    <source>
        <dbReference type="SAM" id="SignalP"/>
    </source>
</evidence>
<proteinExistence type="predicted"/>
<gene>
    <name evidence="4" type="ORF">GOMPHAMPRED_001536</name>
</gene>
<feature type="signal peptide" evidence="3">
    <location>
        <begin position="1"/>
        <end position="16"/>
    </location>
</feature>
<dbReference type="PANTHER" id="PTHR33630:SF9">
    <property type="entry name" value="CUTINASE 4"/>
    <property type="match status" value="1"/>
</dbReference>
<dbReference type="EMBL" id="CAJPDQ010000013">
    <property type="protein sequence ID" value="CAF9918505.1"/>
    <property type="molecule type" value="Genomic_DNA"/>
</dbReference>
<organism evidence="4 5">
    <name type="scientific">Gomphillus americanus</name>
    <dbReference type="NCBI Taxonomy" id="1940652"/>
    <lineage>
        <taxon>Eukaryota</taxon>
        <taxon>Fungi</taxon>
        <taxon>Dikarya</taxon>
        <taxon>Ascomycota</taxon>
        <taxon>Pezizomycotina</taxon>
        <taxon>Lecanoromycetes</taxon>
        <taxon>OSLEUM clade</taxon>
        <taxon>Ostropomycetidae</taxon>
        <taxon>Ostropales</taxon>
        <taxon>Graphidaceae</taxon>
        <taxon>Gomphilloideae</taxon>
        <taxon>Gomphillus</taxon>
    </lineage>
</organism>
<dbReference type="GO" id="GO:0052689">
    <property type="term" value="F:carboxylic ester hydrolase activity"/>
    <property type="evidence" value="ECO:0007669"/>
    <property type="project" value="UniProtKB-ARBA"/>
</dbReference>
<accession>A0A8H3IF52</accession>